<dbReference type="Proteomes" id="UP000294321">
    <property type="component" value="Chromosome"/>
</dbReference>
<gene>
    <name evidence="1" type="ORF">ELX58_01020</name>
</gene>
<protein>
    <submittedName>
        <fullName evidence="1">Uncharacterized protein</fullName>
    </submittedName>
</protein>
<organism evidence="1 2">
    <name type="scientific">Acetilactobacillus jinshanensis</name>
    <dbReference type="NCBI Taxonomy" id="1720083"/>
    <lineage>
        <taxon>Bacteria</taxon>
        <taxon>Bacillati</taxon>
        <taxon>Bacillota</taxon>
        <taxon>Bacilli</taxon>
        <taxon>Lactobacillales</taxon>
        <taxon>Lactobacillaceae</taxon>
        <taxon>Acetilactobacillus</taxon>
    </lineage>
</organism>
<proteinExistence type="predicted"/>
<dbReference type="AlphaFoldDB" id="A0A4P6ZKK5"/>
<sequence length="110" mass="12415">MSKLVPENMAEVRIKLNDLRQAGQQIDADEFITHVVLHLFQIYLDNAEEGHYDTAEMTNPGLITVNNVNNAKVAQVSAKDKTFAESFRKNALFLRINLEDQADQIAIQNS</sequence>
<reference evidence="2" key="1">
    <citation type="submission" date="2018-12" db="EMBL/GenBank/DDBJ databases">
        <title>A new species of lactobacillus.</title>
        <authorList>
            <person name="Jian Y."/>
            <person name="Xin L."/>
            <person name="Hong Z.J."/>
            <person name="Ming L.Z."/>
            <person name="Hong X.Z."/>
        </authorList>
    </citation>
    <scope>NUCLEOTIDE SEQUENCE [LARGE SCALE GENOMIC DNA]</scope>
    <source>
        <strain evidence="2">HSLZ-75</strain>
    </source>
</reference>
<dbReference type="KEGG" id="lji:ELX58_01020"/>
<accession>A0A4P6ZKK5</accession>
<evidence type="ECO:0000313" key="2">
    <source>
        <dbReference type="Proteomes" id="UP000294321"/>
    </source>
</evidence>
<evidence type="ECO:0000313" key="1">
    <source>
        <dbReference type="EMBL" id="QBP17780.1"/>
    </source>
</evidence>
<dbReference type="EMBL" id="CP034726">
    <property type="protein sequence ID" value="QBP17780.1"/>
    <property type="molecule type" value="Genomic_DNA"/>
</dbReference>
<name>A0A4P6ZKK5_9LACO</name>
<keyword evidence="2" id="KW-1185">Reference proteome</keyword>
<dbReference type="OrthoDB" id="2248271at2"/>
<dbReference type="RefSeq" id="WP_133441325.1">
    <property type="nucleotide sequence ID" value="NZ_CP034726.1"/>
</dbReference>